<proteinExistence type="predicted"/>
<feature type="compositionally biased region" description="Low complexity" evidence="1">
    <location>
        <begin position="241"/>
        <end position="258"/>
    </location>
</feature>
<dbReference type="KEGG" id="mlr:MELLADRAFT_64456"/>
<feature type="compositionally biased region" description="Acidic residues" evidence="1">
    <location>
        <begin position="364"/>
        <end position="386"/>
    </location>
</feature>
<dbReference type="HOGENOM" id="CLU_059215_1_0_1"/>
<organism evidence="3">
    <name type="scientific">Melampsora larici-populina (strain 98AG31 / pathotype 3-4-7)</name>
    <name type="common">Poplar leaf rust fungus</name>
    <dbReference type="NCBI Taxonomy" id="747676"/>
    <lineage>
        <taxon>Eukaryota</taxon>
        <taxon>Fungi</taxon>
        <taxon>Dikarya</taxon>
        <taxon>Basidiomycota</taxon>
        <taxon>Pucciniomycotina</taxon>
        <taxon>Pucciniomycetes</taxon>
        <taxon>Pucciniales</taxon>
        <taxon>Melampsoraceae</taxon>
        <taxon>Melampsora</taxon>
    </lineage>
</organism>
<dbReference type="VEuPathDB" id="FungiDB:MELLADRAFT_64456"/>
<evidence type="ECO:0000313" key="2">
    <source>
        <dbReference type="EMBL" id="EGG05028.1"/>
    </source>
</evidence>
<protein>
    <submittedName>
        <fullName evidence="2">Uncharacterized protein</fullName>
    </submittedName>
</protein>
<accession>F4RRH7</accession>
<keyword evidence="3" id="KW-1185">Reference proteome</keyword>
<feature type="compositionally biased region" description="Low complexity" evidence="1">
    <location>
        <begin position="296"/>
        <end position="310"/>
    </location>
</feature>
<evidence type="ECO:0000313" key="3">
    <source>
        <dbReference type="Proteomes" id="UP000001072"/>
    </source>
</evidence>
<dbReference type="AlphaFoldDB" id="F4RRH7"/>
<gene>
    <name evidence="2" type="ORF">MELLADRAFT_64456</name>
</gene>
<feature type="region of interest" description="Disordered" evidence="1">
    <location>
        <begin position="213"/>
        <end position="261"/>
    </location>
</feature>
<dbReference type="Proteomes" id="UP000001072">
    <property type="component" value="Unassembled WGS sequence"/>
</dbReference>
<reference evidence="3" key="1">
    <citation type="journal article" date="2011" name="Proc. Natl. Acad. Sci. U.S.A.">
        <title>Obligate biotrophy features unraveled by the genomic analysis of rust fungi.</title>
        <authorList>
            <person name="Duplessis S."/>
            <person name="Cuomo C.A."/>
            <person name="Lin Y.-C."/>
            <person name="Aerts A."/>
            <person name="Tisserant E."/>
            <person name="Veneault-Fourrey C."/>
            <person name="Joly D.L."/>
            <person name="Hacquard S."/>
            <person name="Amselem J."/>
            <person name="Cantarel B.L."/>
            <person name="Chiu R."/>
            <person name="Coutinho P.M."/>
            <person name="Feau N."/>
            <person name="Field M."/>
            <person name="Frey P."/>
            <person name="Gelhaye E."/>
            <person name="Goldberg J."/>
            <person name="Grabherr M.G."/>
            <person name="Kodira C.D."/>
            <person name="Kohler A."/>
            <person name="Kuees U."/>
            <person name="Lindquist E.A."/>
            <person name="Lucas S.M."/>
            <person name="Mago R."/>
            <person name="Mauceli E."/>
            <person name="Morin E."/>
            <person name="Murat C."/>
            <person name="Pangilinan J.L."/>
            <person name="Park R."/>
            <person name="Pearson M."/>
            <person name="Quesneville H."/>
            <person name="Rouhier N."/>
            <person name="Sakthikumar S."/>
            <person name="Salamov A.A."/>
            <person name="Schmutz J."/>
            <person name="Selles B."/>
            <person name="Shapiro H."/>
            <person name="Tanguay P."/>
            <person name="Tuskan G.A."/>
            <person name="Henrissat B."/>
            <person name="Van de Peer Y."/>
            <person name="Rouze P."/>
            <person name="Ellis J.G."/>
            <person name="Dodds P.N."/>
            <person name="Schein J.E."/>
            <person name="Zhong S."/>
            <person name="Hamelin R.C."/>
            <person name="Grigoriev I.V."/>
            <person name="Szabo L.J."/>
            <person name="Martin F."/>
        </authorList>
    </citation>
    <scope>NUCLEOTIDE SEQUENCE [LARGE SCALE GENOMIC DNA]</scope>
    <source>
        <strain evidence="3">98AG31 / pathotype 3-4-7</strain>
    </source>
</reference>
<dbReference type="GeneID" id="18930261"/>
<dbReference type="OrthoDB" id="2506484at2759"/>
<feature type="region of interest" description="Disordered" evidence="1">
    <location>
        <begin position="273"/>
        <end position="386"/>
    </location>
</feature>
<evidence type="ECO:0000256" key="1">
    <source>
        <dbReference type="SAM" id="MobiDB-lite"/>
    </source>
</evidence>
<dbReference type="EMBL" id="GL883115">
    <property type="protein sequence ID" value="EGG05028.1"/>
    <property type="molecule type" value="Genomic_DNA"/>
</dbReference>
<sequence length="386" mass="42041">MSGSNIPVKQSHTVTVSGVVENSAVLPPSDTRNYSYRLCTVAITCNGWNDNNKKEYDGKFTAYCSALEVPHVAECYVMKARFLANKDSADFNMYYEANHKIFVGTSKTFTGVLHNNTAISGLGVVSSRWNIPDEDDTKSTLCFVMKHVDYQPQLRKNQYFKIEYCIRPTGNMEKSQNIVQAGRETLITGFIVDWDSDHNRWIVEVTGVSPCTGNEGISSTKADRAGSITPAGRVRPAKHVPSSITSTNPTPGPSSTPASKRKLPIVEVPLKSPTPLACRTRPAKHVPKPLASASTKAVKAVPKGKGKASATVQSEPAPDALDETISDEEWPVLPVQPLPKKTTTKKAPATKAKKAKPIPKVPEVEEEVIEDGDDGEEVNTEDDMET</sequence>
<name>F4RRH7_MELLP</name>
<feature type="compositionally biased region" description="Low complexity" evidence="1">
    <location>
        <begin position="339"/>
        <end position="350"/>
    </location>
</feature>
<dbReference type="InParanoid" id="F4RRH7"/>
<feature type="compositionally biased region" description="Acidic residues" evidence="1">
    <location>
        <begin position="320"/>
        <end position="330"/>
    </location>
</feature>
<dbReference type="RefSeq" id="XP_007411781.1">
    <property type="nucleotide sequence ID" value="XM_007411719.1"/>
</dbReference>